<dbReference type="Proteomes" id="UP001157418">
    <property type="component" value="Unassembled WGS sequence"/>
</dbReference>
<proteinExistence type="predicted"/>
<gene>
    <name evidence="1" type="ORF">LVIROSA_LOCUS33945</name>
</gene>
<dbReference type="AlphaFoldDB" id="A0AAU9PE39"/>
<organism evidence="1 2">
    <name type="scientific">Lactuca virosa</name>
    <dbReference type="NCBI Taxonomy" id="75947"/>
    <lineage>
        <taxon>Eukaryota</taxon>
        <taxon>Viridiplantae</taxon>
        <taxon>Streptophyta</taxon>
        <taxon>Embryophyta</taxon>
        <taxon>Tracheophyta</taxon>
        <taxon>Spermatophyta</taxon>
        <taxon>Magnoliopsida</taxon>
        <taxon>eudicotyledons</taxon>
        <taxon>Gunneridae</taxon>
        <taxon>Pentapetalae</taxon>
        <taxon>asterids</taxon>
        <taxon>campanulids</taxon>
        <taxon>Asterales</taxon>
        <taxon>Asteraceae</taxon>
        <taxon>Cichorioideae</taxon>
        <taxon>Cichorieae</taxon>
        <taxon>Lactucinae</taxon>
        <taxon>Lactuca</taxon>
    </lineage>
</organism>
<name>A0AAU9PE39_9ASTR</name>
<sequence>MSTCSDFGLLHLLSSVSSPPITVPSANAFLPFSICLHRLMVAASRFFLPPLLSTVSNLPPPSILCPLKSHSPSRCSFQRFVDASIGNICNPYPLRRLLLLLQPHHLRRCFSLKNRRLIDMSPLPLYDPASSNPNYICH</sequence>
<reference evidence="1 2" key="1">
    <citation type="submission" date="2022-01" db="EMBL/GenBank/DDBJ databases">
        <authorList>
            <person name="Xiong W."/>
            <person name="Schranz E."/>
        </authorList>
    </citation>
    <scope>NUCLEOTIDE SEQUENCE [LARGE SCALE GENOMIC DNA]</scope>
</reference>
<comment type="caution">
    <text evidence="1">The sequence shown here is derived from an EMBL/GenBank/DDBJ whole genome shotgun (WGS) entry which is preliminary data.</text>
</comment>
<dbReference type="EMBL" id="CAKMRJ010005634">
    <property type="protein sequence ID" value="CAH1448394.1"/>
    <property type="molecule type" value="Genomic_DNA"/>
</dbReference>
<accession>A0AAU9PE39</accession>
<keyword evidence="2" id="KW-1185">Reference proteome</keyword>
<evidence type="ECO:0000313" key="1">
    <source>
        <dbReference type="EMBL" id="CAH1448394.1"/>
    </source>
</evidence>
<protein>
    <submittedName>
        <fullName evidence="1">Uncharacterized protein</fullName>
    </submittedName>
</protein>
<evidence type="ECO:0000313" key="2">
    <source>
        <dbReference type="Proteomes" id="UP001157418"/>
    </source>
</evidence>